<evidence type="ECO:0000313" key="1">
    <source>
        <dbReference type="EMBL" id="MED6132192.1"/>
    </source>
</evidence>
<accession>A0ABU6S7F1</accession>
<dbReference type="Proteomes" id="UP001341840">
    <property type="component" value="Unassembled WGS sequence"/>
</dbReference>
<dbReference type="PANTHER" id="PTHR36702">
    <property type="entry name" value="HOLLIDAY JUNCTION RESOLVASE"/>
    <property type="match status" value="1"/>
</dbReference>
<dbReference type="Pfam" id="PF14868">
    <property type="entry name" value="DUF4487"/>
    <property type="match status" value="1"/>
</dbReference>
<dbReference type="EMBL" id="JASCZI010060463">
    <property type="protein sequence ID" value="MED6132192.1"/>
    <property type="molecule type" value="Genomic_DNA"/>
</dbReference>
<comment type="caution">
    <text evidence="1">The sequence shown here is derived from an EMBL/GenBank/DDBJ whole genome shotgun (WGS) entry which is preliminary data.</text>
</comment>
<proteinExistence type="predicted"/>
<sequence>MAEGNRFQAILHSIKSSETVEDRIQLFTDLATVEMNGVSDSDCTSLIKCLALLLEILRFTASTFSSLLKSPDFGDKELMNIVETFTIEALNLTKDSISEAKKIQSFGPEILKVAHTLIDAVIKLCKVRSELVNWETSDAKVSSLDRPADGEHAINIIKCAIDKLSQIGVLAANDGGNSVNILNVSWKGVVSLLQTGGGHFAEVNVANIVLSLIALITEPLKCAAKSWSSSLKETISVTEAKRVFVPVKFYLINAVKICSMYPHQAYTVYKEITLSVLMITSFRIFISNENLLKCASSVVTDLLEETTLDLLLSLLHSDQLKLEQKLEVLDSLFTTKGDSHPVLEGPTFADCNIEWVTEIFCNSCEGMNRSRILIINRVALFINFLRYSFRLDEDINVSIVQKLQWSLDMLIEEDVYCHMLVLELHLLHGSGKTAEQVRQPMFTSLLQAFKTFMIVISSSAAWGELESFLLENFFHPHFLCWEVIMECWCFVLRHAETQMANSIITKLSSLLKMLASSKSVFLSYSAFRKLARSICLLLTHGAPSMVNQVYMSLVGDGRSQSSLILCFSLLTEGFPFDLLTAELRNNSIQRMLSDYFDFIDNFDKTILACPSGLFGIPVFILSACLQSLQVGLSDIDARTLKFLVSIIFNYKSSEDKAIKDQCLRLFSETLGIISYLKHLYASNDFGQVITAVENIFISDSEPPANLYKSFGYFAARTRCNQLWRFVPEDAALSYDIVSGVEANKERFMAAFRTFLNKETALVTVAPCPDQLELLVREGLVLKQMIRKLSVIAEERQRFESMEIDDKNQSNKKRKLPNGISRGVELLKCGLKILGDGLSQWQPNQFDTNELHVKYMTQISQLEEVITHIEELAGSSEVQ</sequence>
<protein>
    <submittedName>
        <fullName evidence="1">Uncharacterized protein</fullName>
    </submittedName>
</protein>
<gene>
    <name evidence="1" type="ORF">PIB30_016832</name>
</gene>
<organism evidence="1 2">
    <name type="scientific">Stylosanthes scabra</name>
    <dbReference type="NCBI Taxonomy" id="79078"/>
    <lineage>
        <taxon>Eukaryota</taxon>
        <taxon>Viridiplantae</taxon>
        <taxon>Streptophyta</taxon>
        <taxon>Embryophyta</taxon>
        <taxon>Tracheophyta</taxon>
        <taxon>Spermatophyta</taxon>
        <taxon>Magnoliopsida</taxon>
        <taxon>eudicotyledons</taxon>
        <taxon>Gunneridae</taxon>
        <taxon>Pentapetalae</taxon>
        <taxon>rosids</taxon>
        <taxon>fabids</taxon>
        <taxon>Fabales</taxon>
        <taxon>Fabaceae</taxon>
        <taxon>Papilionoideae</taxon>
        <taxon>50 kb inversion clade</taxon>
        <taxon>dalbergioids sensu lato</taxon>
        <taxon>Dalbergieae</taxon>
        <taxon>Pterocarpus clade</taxon>
        <taxon>Stylosanthes</taxon>
    </lineage>
</organism>
<keyword evidence="2" id="KW-1185">Reference proteome</keyword>
<dbReference type="PANTHER" id="PTHR36702:SF1">
    <property type="entry name" value="HOLLIDAY JUNCTION RESOLVASE"/>
    <property type="match status" value="1"/>
</dbReference>
<dbReference type="InterPro" id="IPR027902">
    <property type="entry name" value="DUF4487"/>
</dbReference>
<evidence type="ECO:0000313" key="2">
    <source>
        <dbReference type="Proteomes" id="UP001341840"/>
    </source>
</evidence>
<reference evidence="1 2" key="1">
    <citation type="journal article" date="2023" name="Plants (Basel)">
        <title>Bridging the Gap: Combining Genomics and Transcriptomics Approaches to Understand Stylosanthes scabra, an Orphan Legume from the Brazilian Caatinga.</title>
        <authorList>
            <person name="Ferreira-Neto J.R.C."/>
            <person name="da Silva M.D."/>
            <person name="Binneck E."/>
            <person name="de Melo N.F."/>
            <person name="da Silva R.H."/>
            <person name="de Melo A.L.T.M."/>
            <person name="Pandolfi V."/>
            <person name="Bustamante F.O."/>
            <person name="Brasileiro-Vidal A.C."/>
            <person name="Benko-Iseppon A.M."/>
        </authorList>
    </citation>
    <scope>NUCLEOTIDE SEQUENCE [LARGE SCALE GENOMIC DNA]</scope>
    <source>
        <tissue evidence="1">Leaves</tissue>
    </source>
</reference>
<name>A0ABU6S7F1_9FABA</name>